<dbReference type="PROSITE" id="PS50405">
    <property type="entry name" value="GST_CTER"/>
    <property type="match status" value="1"/>
</dbReference>
<feature type="domain" description="GST C-terminal" evidence="3">
    <location>
        <begin position="84"/>
        <end position="208"/>
    </location>
</feature>
<dbReference type="PANTHER" id="PTHR44051:SF2">
    <property type="entry name" value="HYPOTHETICAL GLUTATHIONE S-TRANSFERASE LIKE PROTEIN"/>
    <property type="match status" value="1"/>
</dbReference>
<dbReference type="Pfam" id="PF02798">
    <property type="entry name" value="GST_N"/>
    <property type="match status" value="1"/>
</dbReference>
<dbReference type="Proteomes" id="UP000238220">
    <property type="component" value="Unassembled WGS sequence"/>
</dbReference>
<evidence type="ECO:0000259" key="2">
    <source>
        <dbReference type="PROSITE" id="PS50404"/>
    </source>
</evidence>
<keyword evidence="5" id="KW-1185">Reference proteome</keyword>
<sequence length="208" mass="23475">MLKVYGDIYSGNCYKQKLLLTQLGIAHDWVHLDILKKETRTPEFLARNPNGRVPVLELPGGVFLAESNAILHYLAEGTPLLPADRLDHARVLQWMFFEQYSHEPYIATSRYIIRYLGRPPEQEARLQERHPGGHAALAVMERHLADRDWFVGEAYSIADIALYAYTHVAHEGGFDLAAYPAVRAWLARTAAQPGYASMDQFDAAIRAG</sequence>
<dbReference type="InterPro" id="IPR036282">
    <property type="entry name" value="Glutathione-S-Trfase_C_sf"/>
</dbReference>
<name>A0A2S5TAA1_9GAMM</name>
<protein>
    <submittedName>
        <fullName evidence="4">Glutathione S-transferase</fullName>
    </submittedName>
</protein>
<proteinExistence type="inferred from homology"/>
<dbReference type="Pfam" id="PF00043">
    <property type="entry name" value="GST_C"/>
    <property type="match status" value="1"/>
</dbReference>
<dbReference type="SFLD" id="SFLDS00019">
    <property type="entry name" value="Glutathione_Transferase_(cytos"/>
    <property type="match status" value="1"/>
</dbReference>
<feature type="domain" description="GST N-terminal" evidence="2">
    <location>
        <begin position="1"/>
        <end position="82"/>
    </location>
</feature>
<dbReference type="InterPro" id="IPR004045">
    <property type="entry name" value="Glutathione_S-Trfase_N"/>
</dbReference>
<dbReference type="InterPro" id="IPR036249">
    <property type="entry name" value="Thioredoxin-like_sf"/>
</dbReference>
<evidence type="ECO:0000256" key="1">
    <source>
        <dbReference type="RuleBase" id="RU003494"/>
    </source>
</evidence>
<dbReference type="InterPro" id="IPR004046">
    <property type="entry name" value="GST_C"/>
</dbReference>
<dbReference type="Gene3D" id="3.40.30.10">
    <property type="entry name" value="Glutaredoxin"/>
    <property type="match status" value="1"/>
</dbReference>
<dbReference type="GO" id="GO:0016740">
    <property type="term" value="F:transferase activity"/>
    <property type="evidence" value="ECO:0007669"/>
    <property type="project" value="UniProtKB-KW"/>
</dbReference>
<dbReference type="SUPFAM" id="SSF52833">
    <property type="entry name" value="Thioredoxin-like"/>
    <property type="match status" value="1"/>
</dbReference>
<dbReference type="InterPro" id="IPR040079">
    <property type="entry name" value="Glutathione_S-Trfase"/>
</dbReference>
<dbReference type="EMBL" id="PSNW01000018">
    <property type="protein sequence ID" value="PPE71931.1"/>
    <property type="molecule type" value="Genomic_DNA"/>
</dbReference>
<comment type="caution">
    <text evidence="4">The sequence shown here is derived from an EMBL/GenBank/DDBJ whole genome shotgun (WGS) entry which is preliminary data.</text>
</comment>
<dbReference type="AlphaFoldDB" id="A0A2S5TAA1"/>
<dbReference type="OrthoDB" id="9797500at2"/>
<evidence type="ECO:0000259" key="3">
    <source>
        <dbReference type="PROSITE" id="PS50405"/>
    </source>
</evidence>
<reference evidence="4 5" key="1">
    <citation type="submission" date="2018-02" db="EMBL/GenBank/DDBJ databases">
        <title>Genome sequencing of Solimonas sp. HR-BB.</title>
        <authorList>
            <person name="Lee Y."/>
            <person name="Jeon C.O."/>
        </authorList>
    </citation>
    <scope>NUCLEOTIDE SEQUENCE [LARGE SCALE GENOMIC DNA]</scope>
    <source>
        <strain evidence="4 5">HR-BB</strain>
    </source>
</reference>
<accession>A0A2S5TAA1</accession>
<gene>
    <name evidence="4" type="ORF">C3942_21195</name>
</gene>
<evidence type="ECO:0000313" key="5">
    <source>
        <dbReference type="Proteomes" id="UP000238220"/>
    </source>
</evidence>
<dbReference type="CDD" id="cd03056">
    <property type="entry name" value="GST_N_4"/>
    <property type="match status" value="1"/>
</dbReference>
<dbReference type="SUPFAM" id="SSF47616">
    <property type="entry name" value="GST C-terminal domain-like"/>
    <property type="match status" value="1"/>
</dbReference>
<dbReference type="Gene3D" id="1.20.1050.10">
    <property type="match status" value="1"/>
</dbReference>
<dbReference type="SFLD" id="SFLDG01151">
    <property type="entry name" value="Main.2:_Nu-like"/>
    <property type="match status" value="1"/>
</dbReference>
<keyword evidence="4" id="KW-0808">Transferase</keyword>
<organism evidence="4 5">
    <name type="scientific">Solimonas fluminis</name>
    <dbReference type="NCBI Taxonomy" id="2086571"/>
    <lineage>
        <taxon>Bacteria</taxon>
        <taxon>Pseudomonadati</taxon>
        <taxon>Pseudomonadota</taxon>
        <taxon>Gammaproteobacteria</taxon>
        <taxon>Nevskiales</taxon>
        <taxon>Nevskiaceae</taxon>
        <taxon>Solimonas</taxon>
    </lineage>
</organism>
<dbReference type="SFLD" id="SFLDG00358">
    <property type="entry name" value="Main_(cytGST)"/>
    <property type="match status" value="1"/>
</dbReference>
<dbReference type="RefSeq" id="WP_104232370.1">
    <property type="nucleotide sequence ID" value="NZ_PSNW01000018.1"/>
</dbReference>
<dbReference type="PANTHER" id="PTHR44051">
    <property type="entry name" value="GLUTATHIONE S-TRANSFERASE-RELATED"/>
    <property type="match status" value="1"/>
</dbReference>
<dbReference type="PROSITE" id="PS50404">
    <property type="entry name" value="GST_NTER"/>
    <property type="match status" value="1"/>
</dbReference>
<dbReference type="InterPro" id="IPR010987">
    <property type="entry name" value="Glutathione-S-Trfase_C-like"/>
</dbReference>
<dbReference type="SFLD" id="SFLDG01150">
    <property type="entry name" value="Main.1:_Beta-like"/>
    <property type="match status" value="1"/>
</dbReference>
<comment type="similarity">
    <text evidence="1">Belongs to the GST superfamily.</text>
</comment>
<evidence type="ECO:0000313" key="4">
    <source>
        <dbReference type="EMBL" id="PPE71931.1"/>
    </source>
</evidence>